<accession>A0A7C4NQJ8</accession>
<name>A0A7C4NQJ8_9BACT</name>
<proteinExistence type="predicted"/>
<dbReference type="AlphaFoldDB" id="A0A7C4NQJ8"/>
<sequence length="177" mass="21070">MRWFRKFWIVLIFVLVVLLGQSWSEDKRRDYTVQTDFSCGGVDVKVITHCIYKEEPLPCLPDNQYIIIGNKKIVSSSTLLKLDHSISEIACYKSNNNEWFIELYYSNLGNCPVCEYYELYNVNDNLVATDREKLRVIHNLDSIKIIKSKNYNEVVKKYRRIFNKLKLKRVNFKDINR</sequence>
<dbReference type="EMBL" id="DSZN01000061">
    <property type="protein sequence ID" value="HGQ85398.1"/>
    <property type="molecule type" value="Genomic_DNA"/>
</dbReference>
<evidence type="ECO:0000313" key="1">
    <source>
        <dbReference type="EMBL" id="HGQ85398.1"/>
    </source>
</evidence>
<protein>
    <submittedName>
        <fullName evidence="1">Uncharacterized protein</fullName>
    </submittedName>
</protein>
<gene>
    <name evidence="1" type="ORF">ENT66_03315</name>
</gene>
<comment type="caution">
    <text evidence="1">The sequence shown here is derived from an EMBL/GenBank/DDBJ whole genome shotgun (WGS) entry which is preliminary data.</text>
</comment>
<organism evidence="1">
    <name type="scientific">Thermodesulfobacterium geofontis</name>
    <dbReference type="NCBI Taxonomy" id="1295609"/>
    <lineage>
        <taxon>Bacteria</taxon>
        <taxon>Pseudomonadati</taxon>
        <taxon>Thermodesulfobacteriota</taxon>
        <taxon>Thermodesulfobacteria</taxon>
        <taxon>Thermodesulfobacteriales</taxon>
        <taxon>Thermodesulfobacteriaceae</taxon>
        <taxon>Thermodesulfobacterium</taxon>
    </lineage>
</organism>
<reference evidence="1" key="1">
    <citation type="journal article" date="2020" name="mSystems">
        <title>Genome- and Community-Level Interaction Insights into Carbon Utilization and Element Cycling Functions of Hydrothermarchaeota in Hydrothermal Sediment.</title>
        <authorList>
            <person name="Zhou Z."/>
            <person name="Liu Y."/>
            <person name="Xu W."/>
            <person name="Pan J."/>
            <person name="Luo Z.H."/>
            <person name="Li M."/>
        </authorList>
    </citation>
    <scope>NUCLEOTIDE SEQUENCE [LARGE SCALE GENOMIC DNA]</scope>
    <source>
        <strain evidence="1">SpSt-6</strain>
    </source>
</reference>